<dbReference type="EMBL" id="CP015866">
    <property type="protein sequence ID" value="ANJ07277.1"/>
    <property type="molecule type" value="Genomic_DNA"/>
</dbReference>
<proteinExistence type="predicted"/>
<evidence type="ECO:0000313" key="2">
    <source>
        <dbReference type="EMBL" id="ANJ07277.1"/>
    </source>
</evidence>
<name>A0A191UX75_9ACTN</name>
<evidence type="ECO:0000313" key="3">
    <source>
        <dbReference type="Proteomes" id="UP000078468"/>
    </source>
</evidence>
<feature type="region of interest" description="Disordered" evidence="1">
    <location>
        <begin position="52"/>
        <end position="90"/>
    </location>
</feature>
<gene>
    <name evidence="2" type="ORF">Spa2297_09815</name>
</gene>
<reference evidence="2 3" key="1">
    <citation type="submission" date="2016-05" db="EMBL/GenBank/DDBJ databases">
        <title>Non-Contiguous Finished Genome Sequence of Streptomyces parvulus 2297 Integrated Site-Specifically with Actinophage R4.</title>
        <authorList>
            <person name="Nishizawa T."/>
            <person name="Miura T."/>
            <person name="Harada C."/>
            <person name="Guo Y."/>
            <person name="Narisawa K."/>
            <person name="Ohta H."/>
            <person name="Takahashi H."/>
            <person name="Shirai M."/>
        </authorList>
    </citation>
    <scope>NUCLEOTIDE SEQUENCE [LARGE SCALE GENOMIC DNA]</scope>
    <source>
        <strain evidence="2 3">2297</strain>
    </source>
</reference>
<dbReference type="AlphaFoldDB" id="A0A191UX75"/>
<accession>A0A191UX75</accession>
<dbReference type="KEGG" id="spav:Spa2297_09815"/>
<sequence>MASGGSQSAGSWSAFDRFVRAVTATRERSASRSLAYASRCLVVQAEAPEPRASASGTMWSMSKPPGAVTVTPSWHEDSPEETLQPASTVGSVRDSAIKTSARVLLTGDLVSADAVSVELTEALLVSAEMIRDTAAHPLTCVW</sequence>
<organism evidence="2 3">
    <name type="scientific">Streptomyces parvulus</name>
    <dbReference type="NCBI Taxonomy" id="146923"/>
    <lineage>
        <taxon>Bacteria</taxon>
        <taxon>Bacillati</taxon>
        <taxon>Actinomycetota</taxon>
        <taxon>Actinomycetes</taxon>
        <taxon>Kitasatosporales</taxon>
        <taxon>Streptomycetaceae</taxon>
        <taxon>Streptomyces</taxon>
    </lineage>
</organism>
<protein>
    <submittedName>
        <fullName evidence="2">Uncharacterized protein</fullName>
    </submittedName>
</protein>
<evidence type="ECO:0000256" key="1">
    <source>
        <dbReference type="SAM" id="MobiDB-lite"/>
    </source>
</evidence>
<dbReference type="Proteomes" id="UP000078468">
    <property type="component" value="Chromosome"/>
</dbReference>